<feature type="domain" description="Phosphoribosyltransferase" evidence="1">
    <location>
        <begin position="127"/>
        <end position="172"/>
    </location>
</feature>
<proteinExistence type="predicted"/>
<organism evidence="2 3">
    <name type="scientific">Sphingomonas piscis</name>
    <dbReference type="NCBI Taxonomy" id="2714943"/>
    <lineage>
        <taxon>Bacteria</taxon>
        <taxon>Pseudomonadati</taxon>
        <taxon>Pseudomonadota</taxon>
        <taxon>Alphaproteobacteria</taxon>
        <taxon>Sphingomonadales</taxon>
        <taxon>Sphingomonadaceae</taxon>
        <taxon>Sphingomonas</taxon>
    </lineage>
</organism>
<protein>
    <recommendedName>
        <fullName evidence="1">Phosphoribosyltransferase domain-containing protein</fullName>
    </recommendedName>
</protein>
<dbReference type="Pfam" id="PF00156">
    <property type="entry name" value="Pribosyltran"/>
    <property type="match status" value="1"/>
</dbReference>
<dbReference type="SUPFAM" id="SSF53271">
    <property type="entry name" value="PRTase-like"/>
    <property type="match status" value="1"/>
</dbReference>
<evidence type="ECO:0000313" key="2">
    <source>
        <dbReference type="EMBL" id="QIK78683.1"/>
    </source>
</evidence>
<dbReference type="Proteomes" id="UP000503222">
    <property type="component" value="Chromosome"/>
</dbReference>
<dbReference type="InterPro" id="IPR000836">
    <property type="entry name" value="PRTase_dom"/>
</dbReference>
<name>A0A6G7YPL6_9SPHN</name>
<accession>A0A6G7YPL6</accession>
<reference evidence="2 3" key="1">
    <citation type="submission" date="2020-03" db="EMBL/GenBank/DDBJ databases">
        <title>Sphingomonas sp. nov., isolated from fish.</title>
        <authorList>
            <person name="Hyun D.-W."/>
            <person name="Bae J.-W."/>
        </authorList>
    </citation>
    <scope>NUCLEOTIDE SEQUENCE [LARGE SCALE GENOMIC DNA]</scope>
    <source>
        <strain evidence="2 3">HDW15B</strain>
    </source>
</reference>
<dbReference type="InterPro" id="IPR029057">
    <property type="entry name" value="PRTase-like"/>
</dbReference>
<dbReference type="CDD" id="cd06223">
    <property type="entry name" value="PRTases_typeI"/>
    <property type="match status" value="1"/>
</dbReference>
<evidence type="ECO:0000259" key="1">
    <source>
        <dbReference type="Pfam" id="PF00156"/>
    </source>
</evidence>
<sequence length="175" mass="19205">MLEAEITVLGEYRPWGWHKEQGGNGGDYPVHSSRVLDLKKRYERGLRYFADYMVPRIKTAYAIAVVPSHDAAKASKSGVHDLADRLIEKLHGLTSAGACLVRHTTVPKLATGGDRSIETHLNSIRVDNVDRIRGRVVLLLDDVTTSGNSLLACRRLLLEAGAADVKLVALARTTH</sequence>
<dbReference type="KEGG" id="spii:G7077_07005"/>
<evidence type="ECO:0000313" key="3">
    <source>
        <dbReference type="Proteomes" id="UP000503222"/>
    </source>
</evidence>
<dbReference type="RefSeq" id="WP_166411076.1">
    <property type="nucleotide sequence ID" value="NZ_CP049869.1"/>
</dbReference>
<dbReference type="EMBL" id="CP049869">
    <property type="protein sequence ID" value="QIK78683.1"/>
    <property type="molecule type" value="Genomic_DNA"/>
</dbReference>
<dbReference type="Gene3D" id="3.40.50.2020">
    <property type="match status" value="1"/>
</dbReference>
<gene>
    <name evidence="2" type="ORF">G7077_07005</name>
</gene>
<dbReference type="AlphaFoldDB" id="A0A6G7YPL6"/>
<keyword evidence="3" id="KW-1185">Reference proteome</keyword>